<organism evidence="1 2">
    <name type="scientific">Candidatus Methylumidiphilus alinenensis</name>
    <dbReference type="NCBI Taxonomy" id="2202197"/>
    <lineage>
        <taxon>Bacteria</taxon>
        <taxon>Pseudomonadati</taxon>
        <taxon>Pseudomonadota</taxon>
        <taxon>Gammaproteobacteria</taxon>
        <taxon>Methylococcales</taxon>
        <taxon>Candidatus Methylumidiphilus</taxon>
    </lineage>
</organism>
<comment type="caution">
    <text evidence="1">The sequence shown here is derived from an EMBL/GenBank/DDBJ whole genome shotgun (WGS) entry which is preliminary data.</text>
</comment>
<accession>A0A2W4TKY2</accession>
<dbReference type="Proteomes" id="UP000249396">
    <property type="component" value="Unassembled WGS sequence"/>
</dbReference>
<evidence type="ECO:0000313" key="2">
    <source>
        <dbReference type="Proteomes" id="UP000249396"/>
    </source>
</evidence>
<dbReference type="EMBL" id="QJPH01000135">
    <property type="protein sequence ID" value="PZN85064.1"/>
    <property type="molecule type" value="Genomic_DNA"/>
</dbReference>
<protein>
    <submittedName>
        <fullName evidence="1">Uncharacterized protein</fullName>
    </submittedName>
</protein>
<name>A0A2W4TKY2_9GAMM</name>
<proteinExistence type="predicted"/>
<sequence>MFFIGYHLNGLELEGPIAYGGRVLTVNGRNFTLGKAHGNVQDSWIPQASLPSALAGTYAVNTTGGGGLQSISVGDDGILVNATKPGVVEQQGGKIAWSDGPPTCRSGQVNLLLDAVTLYPGLFGSVETGSGNLHKCIGKIMPPSNLRRPEPEFGLSPQAWQYLLSASVNGTGFFWHQWEKSNLAAQLINQTLAKILP</sequence>
<gene>
    <name evidence="1" type="ORF">DM484_01845</name>
</gene>
<dbReference type="AlphaFoldDB" id="A0A2W4TKY2"/>
<reference evidence="1 2" key="1">
    <citation type="journal article" date="2018" name="Aquat. Microb. Ecol.">
        <title>Gammaproteobacterial methanotrophs dominate.</title>
        <authorList>
            <person name="Rissanen A.J."/>
            <person name="Saarenheimo J."/>
            <person name="Tiirola M."/>
            <person name="Peura S."/>
            <person name="Aalto S.L."/>
            <person name="Karvinen A."/>
            <person name="Nykanen H."/>
        </authorList>
    </citation>
    <scope>NUCLEOTIDE SEQUENCE [LARGE SCALE GENOMIC DNA]</scope>
    <source>
        <strain evidence="1">AMbin10</strain>
    </source>
</reference>
<evidence type="ECO:0000313" key="1">
    <source>
        <dbReference type="EMBL" id="PZN85064.1"/>
    </source>
</evidence>